<protein>
    <submittedName>
        <fullName evidence="2">Uncharacterized protein</fullName>
    </submittedName>
</protein>
<evidence type="ECO:0000313" key="3">
    <source>
        <dbReference type="Proteomes" id="UP001154252"/>
    </source>
</evidence>
<proteinExistence type="predicted"/>
<dbReference type="EMBL" id="CAJVRC010000863">
    <property type="protein sequence ID" value="CAG8898862.1"/>
    <property type="molecule type" value="Genomic_DNA"/>
</dbReference>
<evidence type="ECO:0000256" key="1">
    <source>
        <dbReference type="SAM" id="Phobius"/>
    </source>
</evidence>
<reference evidence="2" key="1">
    <citation type="submission" date="2021-07" db="EMBL/GenBank/DDBJ databases">
        <authorList>
            <person name="Branca A.L. A."/>
        </authorList>
    </citation>
    <scope>NUCLEOTIDE SEQUENCE</scope>
</reference>
<keyword evidence="1" id="KW-0472">Membrane</keyword>
<keyword evidence="3" id="KW-1185">Reference proteome</keyword>
<dbReference type="AlphaFoldDB" id="A0A9W4KHV1"/>
<accession>A0A9W4KHV1</accession>
<feature type="transmembrane region" description="Helical" evidence="1">
    <location>
        <begin position="40"/>
        <end position="62"/>
    </location>
</feature>
<comment type="caution">
    <text evidence="2">The sequence shown here is derived from an EMBL/GenBank/DDBJ whole genome shotgun (WGS) entry which is preliminary data.</text>
</comment>
<dbReference type="Proteomes" id="UP001154252">
    <property type="component" value="Unassembled WGS sequence"/>
</dbReference>
<feature type="transmembrane region" description="Helical" evidence="1">
    <location>
        <begin position="14"/>
        <end position="34"/>
    </location>
</feature>
<evidence type="ECO:0000313" key="2">
    <source>
        <dbReference type="EMBL" id="CAG8898862.1"/>
    </source>
</evidence>
<organism evidence="2 3">
    <name type="scientific">Penicillium egyptiacum</name>
    <dbReference type="NCBI Taxonomy" id="1303716"/>
    <lineage>
        <taxon>Eukaryota</taxon>
        <taxon>Fungi</taxon>
        <taxon>Dikarya</taxon>
        <taxon>Ascomycota</taxon>
        <taxon>Pezizomycotina</taxon>
        <taxon>Eurotiomycetes</taxon>
        <taxon>Eurotiomycetidae</taxon>
        <taxon>Eurotiales</taxon>
        <taxon>Aspergillaceae</taxon>
        <taxon>Penicillium</taxon>
    </lineage>
</organism>
<sequence>MANASASETSKPRLGLRAFAVILAVITMSLFGALSGNTGWVYYIVVGIPGIWSLVNLALVVFKRPVHPGAHIALDLIFTVVLLFFGIVSLLAERVSHYNERAQQQSWWDMGVAAISLMIING</sequence>
<keyword evidence="1" id="KW-1133">Transmembrane helix</keyword>
<name>A0A9W4KHV1_9EURO</name>
<dbReference type="OrthoDB" id="5279542at2759"/>
<keyword evidence="1" id="KW-0812">Transmembrane</keyword>
<gene>
    <name evidence="2" type="ORF">PEGY_LOCUS5467</name>
</gene>
<feature type="transmembrane region" description="Helical" evidence="1">
    <location>
        <begin position="74"/>
        <end position="92"/>
    </location>
</feature>